<evidence type="ECO:0000313" key="2">
    <source>
        <dbReference type="Proteomes" id="UP000018851"/>
    </source>
</evidence>
<dbReference type="KEGG" id="ssan:NX02_15815"/>
<dbReference type="HOGENOM" id="CLU_1110834_0_0_5"/>
<evidence type="ECO:0008006" key="3">
    <source>
        <dbReference type="Google" id="ProtNLM"/>
    </source>
</evidence>
<sequence length="250" mass="25955">MSERILRGLPKIDPRAAELRRAVIGALTGRRHADGVIAAHVTAIPDRRGGWLRFDNGAALAVDRIGGADARFEPEDGVAAVALVERIEPLLRTIEIALGIDLEPVDVVALLPEPATIEPAPAEVVAADAEDEPAAPADIVPAEMLVVTIMVGSAAAATMLRIALPPALTLLPAQPEFAPELIGGVAIRTRLRIEGPRLAPHDAAALAVGDCILIGAAPIAATLVAGGAIDIAGLLDPVERRFHCRPTPEN</sequence>
<accession>W0AEW6</accession>
<dbReference type="PATRIC" id="fig|1123269.5.peg.3091"/>
<reference evidence="1 2" key="1">
    <citation type="submission" date="2013-07" db="EMBL/GenBank/DDBJ databases">
        <title>Completed genome of Sphingomonas sanxanigenens NX02.</title>
        <authorList>
            <person name="Ma T."/>
            <person name="Huang H."/>
            <person name="Wu M."/>
            <person name="Li X."/>
            <person name="Li G."/>
        </authorList>
    </citation>
    <scope>NUCLEOTIDE SEQUENCE [LARGE SCALE GENOMIC DNA]</scope>
    <source>
        <strain evidence="1 2">NX02</strain>
    </source>
</reference>
<keyword evidence="2" id="KW-1185">Reference proteome</keyword>
<gene>
    <name evidence="1" type="ORF">NX02_15815</name>
</gene>
<dbReference type="eggNOG" id="ENOG5031C7H">
    <property type="taxonomic scope" value="Bacteria"/>
</dbReference>
<organism evidence="1 2">
    <name type="scientific">Sphingomonas sanxanigenens DSM 19645 = NX02</name>
    <dbReference type="NCBI Taxonomy" id="1123269"/>
    <lineage>
        <taxon>Bacteria</taxon>
        <taxon>Pseudomonadati</taxon>
        <taxon>Pseudomonadota</taxon>
        <taxon>Alphaproteobacteria</taxon>
        <taxon>Sphingomonadales</taxon>
        <taxon>Sphingomonadaceae</taxon>
        <taxon>Sphingomonas</taxon>
    </lineage>
</organism>
<dbReference type="STRING" id="1123269.NX02_15815"/>
<dbReference type="OrthoDB" id="7537058at2"/>
<name>W0AEW6_9SPHN</name>
<dbReference type="EMBL" id="CP006644">
    <property type="protein sequence ID" value="AHE54843.1"/>
    <property type="molecule type" value="Genomic_DNA"/>
</dbReference>
<proteinExistence type="predicted"/>
<evidence type="ECO:0000313" key="1">
    <source>
        <dbReference type="EMBL" id="AHE54843.1"/>
    </source>
</evidence>
<dbReference type="AlphaFoldDB" id="W0AEW6"/>
<dbReference type="RefSeq" id="WP_025293045.1">
    <property type="nucleotide sequence ID" value="NZ_CP006644.1"/>
</dbReference>
<dbReference type="Proteomes" id="UP000018851">
    <property type="component" value="Chromosome"/>
</dbReference>
<protein>
    <recommendedName>
        <fullName evidence="3">Flagellar motor switch protein FliN-like C-terminal domain-containing protein</fullName>
    </recommendedName>
</protein>